<dbReference type="GO" id="GO:0016491">
    <property type="term" value="F:oxidoreductase activity"/>
    <property type="evidence" value="ECO:0007669"/>
    <property type="project" value="InterPro"/>
</dbReference>
<name>A0A4R7W0S8_9PSEU</name>
<dbReference type="AlphaFoldDB" id="A0A4R7W0S8"/>
<dbReference type="EMBL" id="SOCP01000002">
    <property type="protein sequence ID" value="TDV56044.1"/>
    <property type="molecule type" value="Genomic_DNA"/>
</dbReference>
<dbReference type="SUPFAM" id="SSF53720">
    <property type="entry name" value="ALDH-like"/>
    <property type="match status" value="1"/>
</dbReference>
<organism evidence="1 2">
    <name type="scientific">Actinophytocola oryzae</name>
    <dbReference type="NCBI Taxonomy" id="502181"/>
    <lineage>
        <taxon>Bacteria</taxon>
        <taxon>Bacillati</taxon>
        <taxon>Actinomycetota</taxon>
        <taxon>Actinomycetes</taxon>
        <taxon>Pseudonocardiales</taxon>
        <taxon>Pseudonocardiaceae</taxon>
    </lineage>
</organism>
<proteinExistence type="predicted"/>
<dbReference type="InterPro" id="IPR016161">
    <property type="entry name" value="Ald_DH/histidinol_DH"/>
</dbReference>
<dbReference type="Proteomes" id="UP000294927">
    <property type="component" value="Unassembled WGS sequence"/>
</dbReference>
<sequence>MWTRRGEVFAVHAAGNRPAVHFGWLAALAAGRRVAVRPSRREPFTSHRLVSALRVSSVERELHHAAKGAKPA</sequence>
<comment type="caution">
    <text evidence="1">The sequence shown here is derived from an EMBL/GenBank/DDBJ whole genome shotgun (WGS) entry which is preliminary data.</text>
</comment>
<gene>
    <name evidence="1" type="ORF">CLV71_102105</name>
</gene>
<evidence type="ECO:0000313" key="1">
    <source>
        <dbReference type="EMBL" id="TDV56044.1"/>
    </source>
</evidence>
<protein>
    <submittedName>
        <fullName evidence="1">Uncharacterized protein</fullName>
    </submittedName>
</protein>
<evidence type="ECO:0000313" key="2">
    <source>
        <dbReference type="Proteomes" id="UP000294927"/>
    </source>
</evidence>
<accession>A0A4R7W0S8</accession>
<reference evidence="1 2" key="1">
    <citation type="submission" date="2019-03" db="EMBL/GenBank/DDBJ databases">
        <title>Genomic Encyclopedia of Archaeal and Bacterial Type Strains, Phase II (KMG-II): from individual species to whole genera.</title>
        <authorList>
            <person name="Goeker M."/>
        </authorList>
    </citation>
    <scope>NUCLEOTIDE SEQUENCE [LARGE SCALE GENOMIC DNA]</scope>
    <source>
        <strain evidence="1 2">DSM 45499</strain>
    </source>
</reference>
<keyword evidence="2" id="KW-1185">Reference proteome</keyword>